<organism evidence="1 2">
    <name type="scientific">Cinara cedri</name>
    <dbReference type="NCBI Taxonomy" id="506608"/>
    <lineage>
        <taxon>Eukaryota</taxon>
        <taxon>Metazoa</taxon>
        <taxon>Ecdysozoa</taxon>
        <taxon>Arthropoda</taxon>
        <taxon>Hexapoda</taxon>
        <taxon>Insecta</taxon>
        <taxon>Pterygota</taxon>
        <taxon>Neoptera</taxon>
        <taxon>Paraneoptera</taxon>
        <taxon>Hemiptera</taxon>
        <taxon>Sternorrhyncha</taxon>
        <taxon>Aphidomorpha</taxon>
        <taxon>Aphidoidea</taxon>
        <taxon>Aphididae</taxon>
        <taxon>Lachninae</taxon>
        <taxon>Cinara</taxon>
    </lineage>
</organism>
<gene>
    <name evidence="1" type="ORF">CINCED_3A012974</name>
</gene>
<reference evidence="1 2" key="1">
    <citation type="submission" date="2019-08" db="EMBL/GenBank/DDBJ databases">
        <authorList>
            <person name="Alioto T."/>
            <person name="Alioto T."/>
            <person name="Gomez Garrido J."/>
        </authorList>
    </citation>
    <scope>NUCLEOTIDE SEQUENCE [LARGE SCALE GENOMIC DNA]</scope>
</reference>
<evidence type="ECO:0000313" key="1">
    <source>
        <dbReference type="EMBL" id="VVC28942.1"/>
    </source>
</evidence>
<name>A0A5E4MF46_9HEMI</name>
<dbReference type="EMBL" id="CABPRJ010000486">
    <property type="protein sequence ID" value="VVC28942.1"/>
    <property type="molecule type" value="Genomic_DNA"/>
</dbReference>
<keyword evidence="2" id="KW-1185">Reference proteome</keyword>
<feature type="non-terminal residue" evidence="1">
    <location>
        <position position="1"/>
    </location>
</feature>
<dbReference type="AlphaFoldDB" id="A0A5E4MF46"/>
<protein>
    <submittedName>
        <fullName evidence="1">Uncharacterized protein</fullName>
    </submittedName>
</protein>
<accession>A0A5E4MF46</accession>
<evidence type="ECO:0000313" key="2">
    <source>
        <dbReference type="Proteomes" id="UP000325440"/>
    </source>
</evidence>
<feature type="non-terminal residue" evidence="1">
    <location>
        <position position="64"/>
    </location>
</feature>
<proteinExistence type="predicted"/>
<dbReference type="Proteomes" id="UP000325440">
    <property type="component" value="Unassembled WGS sequence"/>
</dbReference>
<sequence>YPLSRKIVNIVTAFPYRRYRDRFGIARYIGQRSHKNKKLNHIIVIKQVHRLLRTPTAPNLNNYS</sequence>